<reference evidence="9 10" key="1">
    <citation type="submission" date="2018-04" db="EMBL/GenBank/DDBJ databases">
        <title>Thalassorhabdus spongiae gen. nov., sp. nov., isolated from a marine sponge in South-West Iceland.</title>
        <authorList>
            <person name="Knobloch S."/>
            <person name="Daussin A."/>
            <person name="Johannsson R."/>
            <person name="Marteinsson V.T."/>
        </authorList>
    </citation>
    <scope>NUCLEOTIDE SEQUENCE [LARGE SCALE GENOMIC DNA]</scope>
    <source>
        <strain evidence="9 10">Hp12</strain>
    </source>
</reference>
<proteinExistence type="inferred from homology"/>
<dbReference type="GO" id="GO:0007062">
    <property type="term" value="P:sister chromatid cohesion"/>
    <property type="evidence" value="ECO:0007669"/>
    <property type="project" value="InterPro"/>
</dbReference>
<keyword evidence="10" id="KW-1185">Reference proteome</keyword>
<feature type="coiled-coil region" evidence="6">
    <location>
        <begin position="170"/>
        <end position="214"/>
    </location>
</feature>
<dbReference type="InterPro" id="IPR024704">
    <property type="entry name" value="SMC"/>
</dbReference>
<gene>
    <name evidence="6 9" type="primary">smc</name>
    <name evidence="9" type="ORF">DC094_15495</name>
</gene>
<keyword evidence="3 6" id="KW-0067">ATP-binding</keyword>
<keyword evidence="2 6" id="KW-0547">Nucleotide-binding</keyword>
<dbReference type="InterPro" id="IPR027417">
    <property type="entry name" value="P-loop_NTPase"/>
</dbReference>
<dbReference type="InterPro" id="IPR036277">
    <property type="entry name" value="SMC_hinge_sf"/>
</dbReference>
<feature type="region of interest" description="Disordered" evidence="7">
    <location>
        <begin position="689"/>
        <end position="720"/>
    </location>
</feature>
<comment type="similarity">
    <text evidence="6">Belongs to the SMC family.</text>
</comment>
<accession>A0A2V1GR21</accession>
<evidence type="ECO:0000256" key="4">
    <source>
        <dbReference type="ARBA" id="ARBA00023054"/>
    </source>
</evidence>
<dbReference type="OrthoDB" id="9808768at2"/>
<dbReference type="EMBL" id="QDDL01000007">
    <property type="protein sequence ID" value="PVZ66672.1"/>
    <property type="molecule type" value="Genomic_DNA"/>
</dbReference>
<feature type="coiled-coil region" evidence="6">
    <location>
        <begin position="870"/>
        <end position="904"/>
    </location>
</feature>
<dbReference type="CDD" id="cd03278">
    <property type="entry name" value="ABC_SMC_barmotin"/>
    <property type="match status" value="2"/>
</dbReference>
<feature type="domain" description="RecF/RecN/SMC N-terminal" evidence="8">
    <location>
        <begin position="3"/>
        <end position="1143"/>
    </location>
</feature>
<comment type="subunit">
    <text evidence="6">Homodimer.</text>
</comment>
<dbReference type="GO" id="GO:0006260">
    <property type="term" value="P:DNA replication"/>
    <property type="evidence" value="ECO:0007669"/>
    <property type="project" value="UniProtKB-UniRule"/>
</dbReference>
<comment type="domain">
    <text evidence="6">Contains large globular domains required for ATP hydrolysis at each terminus and a third globular domain forming a flexible hinge near the middle of the molecule. These domains are separated by coiled-coil structures.</text>
</comment>
<dbReference type="SUPFAM" id="SSF57997">
    <property type="entry name" value="Tropomyosin"/>
    <property type="match status" value="1"/>
</dbReference>
<feature type="compositionally biased region" description="Polar residues" evidence="7">
    <location>
        <begin position="798"/>
        <end position="809"/>
    </location>
</feature>
<evidence type="ECO:0000256" key="3">
    <source>
        <dbReference type="ARBA" id="ARBA00022840"/>
    </source>
</evidence>
<protein>
    <recommendedName>
        <fullName evidence="6">Chromosome partition protein Smc</fullName>
    </recommendedName>
</protein>
<evidence type="ECO:0000259" key="8">
    <source>
        <dbReference type="Pfam" id="PF02463"/>
    </source>
</evidence>
<name>A0A2V1GR21_9GAMM</name>
<evidence type="ECO:0000256" key="6">
    <source>
        <dbReference type="HAMAP-Rule" id="MF_01894"/>
    </source>
</evidence>
<dbReference type="GO" id="GO:0003677">
    <property type="term" value="F:DNA binding"/>
    <property type="evidence" value="ECO:0007669"/>
    <property type="project" value="UniProtKB-UniRule"/>
</dbReference>
<evidence type="ECO:0000256" key="7">
    <source>
        <dbReference type="SAM" id="MobiDB-lite"/>
    </source>
</evidence>
<dbReference type="InterPro" id="IPR011890">
    <property type="entry name" value="SMC_prok"/>
</dbReference>
<evidence type="ECO:0000313" key="9">
    <source>
        <dbReference type="EMBL" id="PVZ66672.1"/>
    </source>
</evidence>
<dbReference type="GO" id="GO:0005737">
    <property type="term" value="C:cytoplasm"/>
    <property type="evidence" value="ECO:0007669"/>
    <property type="project" value="UniProtKB-SubCell"/>
</dbReference>
<feature type="region of interest" description="Disordered" evidence="7">
    <location>
        <begin position="782"/>
        <end position="814"/>
    </location>
</feature>
<sequence length="1159" mass="132667">MRLKQIKLAGFKSFVDPTTVPFPGNLCAVLGPNGCGKSNVIDAVRWVMGESSAKNLRGESMTDVIFNGSSRRKPVGLCTVELVFENTEGRIGGEYAKYAELAIKRQVTREAQSTYFLNGTKCRRKDITDIFLGTGLGPRSYAIIEQGMISRLIESRPEELRVFLEEAASISKYKERRRETENRMKHTRENLERLADLQEELDTQLSRLKRQSDAARRYKALREQERTLKAQLLAIRWRNMQLQIQDAELSLSAQETRMEASLAEIRKADADLVACREGNSENTDKFNEIQGQYYQLGSSLARIEQDVEHSKSRQQQLQQEQLRDQETRQELIRQLEHDRQQLEVCREELMMLEPELEEVQMADEESHERLLQAEQALEEWQQKWDHFQQNSSDSTSKAEVEKAKLQHLEDGLEKSLQRIERLKQERGLIDDQSMEIELESILEQQMMVEEQLSELDIQREELTEKRQQLQQDVRELEQQLSEAQNHLQQQKGRETSLKVLQQAALGLGQEQANQWLEQQGLENAPRVGQLLEVESGWELAVETLLGERLEAVSIENLAGLNLDQTPASGQWLVESGLQDSQSLSGIIRKGIPPLWFDQIQLAENLPAAQQMLTGLNDQQSIITKDGFWLGKGWLRLKPAENESGGVLEREQQLRQLTEEIEIQTEKVESLKLALETSRETLEQQARQQTDLQQQRESMASSASEVRARQSSLQASLDQVRQRSGQLDQELAELTEGRMIDQETLIESRQQLEQALQSLMEANDLREQLQGRRENLQNSVADARNGGRQLREKHHQLSGRVQSLKSTEQSAAQAIRRLQDQQQQLQERAEEVAMQLEEVTFPIEEKLMQQQELLERRLLVEDQLNAARDGMQGIQHQILSLEEKRAEAERQLEGVRSALEQQRLSHQTLIVQQRTVEDQLKEGEFLLKEIIEDLPETTDDRQWVKDLESVSEKIRRLGAINLAAIEEYQTQAERKEYLDSQRDDLERALETLENAIRKIDKETRACFKETFDKVNDGLQTLFPKVFGGGAAWLELTGEDLLDTGVTIMARPPGKRNSTIHLLSGGEKALTAIALVFSIFQLNPAPFCMLDEVDAPLDDANVGRYCKLVKEMSEQVQFIYITHNKIAMEMASQLTGVTMQEPGVSRLVAVDVDQAVELIEH</sequence>
<comment type="subcellular location">
    <subcellularLocation>
        <location evidence="6">Cytoplasm</location>
    </subcellularLocation>
</comment>
<feature type="compositionally biased region" description="Polar residues" evidence="7">
    <location>
        <begin position="695"/>
        <end position="720"/>
    </location>
</feature>
<dbReference type="Pfam" id="PF02463">
    <property type="entry name" value="SMC_N"/>
    <property type="match status" value="1"/>
</dbReference>
<keyword evidence="5 6" id="KW-0238">DNA-binding</keyword>
<organism evidence="9 10">
    <name type="scientific">Pelagibaculum spongiae</name>
    <dbReference type="NCBI Taxonomy" id="2080658"/>
    <lineage>
        <taxon>Bacteria</taxon>
        <taxon>Pseudomonadati</taxon>
        <taxon>Pseudomonadota</taxon>
        <taxon>Gammaproteobacteria</taxon>
        <taxon>Oceanospirillales</taxon>
        <taxon>Pelagibaculum</taxon>
    </lineage>
</organism>
<dbReference type="HAMAP" id="MF_01894">
    <property type="entry name" value="Smc_prok"/>
    <property type="match status" value="1"/>
</dbReference>
<feature type="binding site" evidence="6">
    <location>
        <begin position="32"/>
        <end position="39"/>
    </location>
    <ligand>
        <name>ATP</name>
        <dbReference type="ChEBI" id="CHEBI:30616"/>
    </ligand>
</feature>
<feature type="coiled-coil region" evidence="6">
    <location>
        <begin position="974"/>
        <end position="1004"/>
    </location>
</feature>
<keyword evidence="4 6" id="KW-0175">Coiled coil</keyword>
<comment type="caution">
    <text evidence="9">The sequence shown here is derived from an EMBL/GenBank/DDBJ whole genome shotgun (WGS) entry which is preliminary data.</text>
</comment>
<dbReference type="NCBIfam" id="TIGR02168">
    <property type="entry name" value="SMC_prok_B"/>
    <property type="match status" value="1"/>
</dbReference>
<feature type="coiled-coil region" evidence="6">
    <location>
        <begin position="300"/>
        <end position="493"/>
    </location>
</feature>
<dbReference type="GO" id="GO:0005694">
    <property type="term" value="C:chromosome"/>
    <property type="evidence" value="ECO:0007669"/>
    <property type="project" value="InterPro"/>
</dbReference>
<evidence type="ECO:0000256" key="5">
    <source>
        <dbReference type="ARBA" id="ARBA00023125"/>
    </source>
</evidence>
<dbReference type="GO" id="GO:0016887">
    <property type="term" value="F:ATP hydrolysis activity"/>
    <property type="evidence" value="ECO:0007669"/>
    <property type="project" value="InterPro"/>
</dbReference>
<dbReference type="PIRSF" id="PIRSF005719">
    <property type="entry name" value="SMC"/>
    <property type="match status" value="1"/>
</dbReference>
<dbReference type="PANTHER" id="PTHR43977">
    <property type="entry name" value="STRUCTURAL MAINTENANCE OF CHROMOSOMES PROTEIN 3"/>
    <property type="match status" value="1"/>
</dbReference>
<evidence type="ECO:0000313" key="10">
    <source>
        <dbReference type="Proteomes" id="UP000244906"/>
    </source>
</evidence>
<comment type="function">
    <text evidence="6">Required for chromosome condensation and partitioning.</text>
</comment>
<evidence type="ECO:0000256" key="2">
    <source>
        <dbReference type="ARBA" id="ARBA00022741"/>
    </source>
</evidence>
<dbReference type="RefSeq" id="WP_116688036.1">
    <property type="nucleotide sequence ID" value="NZ_CAWNYD010000007.1"/>
</dbReference>
<dbReference type="GO" id="GO:0007059">
    <property type="term" value="P:chromosome segregation"/>
    <property type="evidence" value="ECO:0007669"/>
    <property type="project" value="UniProtKB-UniRule"/>
</dbReference>
<dbReference type="GO" id="GO:0005524">
    <property type="term" value="F:ATP binding"/>
    <property type="evidence" value="ECO:0007669"/>
    <property type="project" value="UniProtKB-UniRule"/>
</dbReference>
<dbReference type="AlphaFoldDB" id="A0A2V1GR21"/>
<dbReference type="InterPro" id="IPR003395">
    <property type="entry name" value="RecF/RecN/SMC_N"/>
</dbReference>
<evidence type="ECO:0000256" key="1">
    <source>
        <dbReference type="ARBA" id="ARBA00022490"/>
    </source>
</evidence>
<dbReference type="Proteomes" id="UP000244906">
    <property type="component" value="Unassembled WGS sequence"/>
</dbReference>
<dbReference type="Gene3D" id="3.40.50.300">
    <property type="entry name" value="P-loop containing nucleotide triphosphate hydrolases"/>
    <property type="match status" value="2"/>
</dbReference>
<dbReference type="SUPFAM" id="SSF75553">
    <property type="entry name" value="Smc hinge domain"/>
    <property type="match status" value="1"/>
</dbReference>
<dbReference type="SUPFAM" id="SSF52540">
    <property type="entry name" value="P-loop containing nucleoside triphosphate hydrolases"/>
    <property type="match status" value="2"/>
</dbReference>
<dbReference type="GO" id="GO:0030261">
    <property type="term" value="P:chromosome condensation"/>
    <property type="evidence" value="ECO:0007669"/>
    <property type="project" value="InterPro"/>
</dbReference>
<keyword evidence="1 6" id="KW-0963">Cytoplasm</keyword>